<dbReference type="EMBL" id="MWIH01000005">
    <property type="protein sequence ID" value="OQO92309.1"/>
    <property type="molecule type" value="Genomic_DNA"/>
</dbReference>
<sequence length="348" mass="37368">MPQPRPVAVDPPDDLAHWGLHCFCLGARSTPHRVVRMDDNGRVLYYARTGTTRAELCEHGIRPTDSALALLRAYGLVTVDGDRISTAFPILGPEAMGTLRGRTAELAESLVPRILTDLDAITAALSLRGWARCAYGVVFGYVVDGLLWDRLRQAGALPSTELSVERPFWNGAFWAMHPPRTGVAGTNEVAQPGAAMTMVWTDATLRNLTSLGRSPALPAALHAVARGDTPVGQLVTEDGHEWHLVDEDGAPTVPIIHRSASDPVHSNGLRIAQTIGDAVVGRSSDIAPRLVVEHGPGVALLVVAHELIWDVMAALVEAGALRRPEVMDDPRATPDALTAQLLVHVDRD</sequence>
<organism evidence="1 2">
    <name type="scientific">Saccharomonospora piscinae</name>
    <dbReference type="NCBI Taxonomy" id="687388"/>
    <lineage>
        <taxon>Bacteria</taxon>
        <taxon>Bacillati</taxon>
        <taxon>Actinomycetota</taxon>
        <taxon>Actinomycetes</taxon>
        <taxon>Pseudonocardiales</taxon>
        <taxon>Pseudonocardiaceae</taxon>
        <taxon>Saccharomonospora</taxon>
    </lineage>
</organism>
<evidence type="ECO:0000313" key="2">
    <source>
        <dbReference type="Proteomes" id="UP000192591"/>
    </source>
</evidence>
<reference evidence="1 2" key="1">
    <citation type="submission" date="2017-02" db="EMBL/GenBank/DDBJ databases">
        <title>Draft genome of Saccharomonospora sp. 154.</title>
        <authorList>
            <person name="Alonso-Carmona G.S."/>
            <person name="De La Haba R."/>
            <person name="Vera-Gargallo B."/>
            <person name="Sandoval-Trujillo A.H."/>
            <person name="Ramirez-Duran N."/>
            <person name="Ventosa A."/>
        </authorList>
    </citation>
    <scope>NUCLEOTIDE SEQUENCE [LARGE SCALE GENOMIC DNA]</scope>
    <source>
        <strain evidence="1 2">LRS4.154</strain>
    </source>
</reference>
<protein>
    <submittedName>
        <fullName evidence="1">Uncharacterized protein</fullName>
    </submittedName>
</protein>
<dbReference type="RefSeq" id="WP_081191391.1">
    <property type="nucleotide sequence ID" value="NZ_MWIH01000005.1"/>
</dbReference>
<proteinExistence type="predicted"/>
<gene>
    <name evidence="1" type="ORF">B1813_08805</name>
</gene>
<accession>A0A1V9A5A1</accession>
<evidence type="ECO:0000313" key="1">
    <source>
        <dbReference type="EMBL" id="OQO92309.1"/>
    </source>
</evidence>
<name>A0A1V9A5A1_SACPI</name>
<dbReference type="Proteomes" id="UP000192591">
    <property type="component" value="Unassembled WGS sequence"/>
</dbReference>
<keyword evidence="2" id="KW-1185">Reference proteome</keyword>
<dbReference type="AlphaFoldDB" id="A0A1V9A5A1"/>
<comment type="caution">
    <text evidence="1">The sequence shown here is derived from an EMBL/GenBank/DDBJ whole genome shotgun (WGS) entry which is preliminary data.</text>
</comment>